<comment type="caution">
    <text evidence="1">The sequence shown here is derived from an EMBL/GenBank/DDBJ whole genome shotgun (WGS) entry which is preliminary data.</text>
</comment>
<dbReference type="PROSITE" id="PS50075">
    <property type="entry name" value="CARRIER"/>
    <property type="match status" value="1"/>
</dbReference>
<sequence length="125" mass="14331">MSSGVLDTIQNKPQSDRKEEIQRYLSSEFKKSLFMQENEEIPLHTSVFDLGLNSLGAEALKQTFESTLNCQIDTVDFFNHPTIAHLTERLYNELFNTPGSSSQLNQVQDETRETVSAMLNSMYQY</sequence>
<dbReference type="Proteomes" id="UP001548189">
    <property type="component" value="Unassembled WGS sequence"/>
</dbReference>
<evidence type="ECO:0000313" key="1">
    <source>
        <dbReference type="EMBL" id="MET1254636.1"/>
    </source>
</evidence>
<dbReference type="Gene3D" id="1.10.1200.10">
    <property type="entry name" value="ACP-like"/>
    <property type="match status" value="1"/>
</dbReference>
<reference evidence="1 2" key="1">
    <citation type="submission" date="2024-06" db="EMBL/GenBank/DDBJ databases">
        <authorList>
            <person name="Li F."/>
        </authorList>
    </citation>
    <scope>NUCLEOTIDE SEQUENCE [LARGE SCALE GENOMIC DNA]</scope>
    <source>
        <strain evidence="1 2">GXAS 311</strain>
    </source>
</reference>
<name>A0ABV2BRY0_9GAMM</name>
<dbReference type="Pfam" id="PF00550">
    <property type="entry name" value="PP-binding"/>
    <property type="match status" value="1"/>
</dbReference>
<accession>A0ABV2BRY0</accession>
<dbReference type="InterPro" id="IPR009081">
    <property type="entry name" value="PP-bd_ACP"/>
</dbReference>
<dbReference type="SUPFAM" id="SSF47336">
    <property type="entry name" value="ACP-like"/>
    <property type="match status" value="1"/>
</dbReference>
<dbReference type="SMART" id="SM00823">
    <property type="entry name" value="PKS_PP"/>
    <property type="match status" value="1"/>
</dbReference>
<proteinExistence type="predicted"/>
<dbReference type="InterPro" id="IPR020806">
    <property type="entry name" value="PKS_PP-bd"/>
</dbReference>
<organism evidence="1 2">
    <name type="scientific">Aliikangiella maris</name>
    <dbReference type="NCBI Taxonomy" id="3162458"/>
    <lineage>
        <taxon>Bacteria</taxon>
        <taxon>Pseudomonadati</taxon>
        <taxon>Pseudomonadota</taxon>
        <taxon>Gammaproteobacteria</taxon>
        <taxon>Oceanospirillales</taxon>
        <taxon>Pleioneaceae</taxon>
        <taxon>Aliikangiella</taxon>
    </lineage>
</organism>
<keyword evidence="2" id="KW-1185">Reference proteome</keyword>
<dbReference type="InterPro" id="IPR036736">
    <property type="entry name" value="ACP-like_sf"/>
</dbReference>
<evidence type="ECO:0000313" key="2">
    <source>
        <dbReference type="Proteomes" id="UP001548189"/>
    </source>
</evidence>
<gene>
    <name evidence="1" type="ORF">ABVT43_05810</name>
</gene>
<protein>
    <submittedName>
        <fullName evidence="1">Acyl carrier protein</fullName>
    </submittedName>
</protein>
<dbReference type="EMBL" id="JBEVCJ010000005">
    <property type="protein sequence ID" value="MET1254636.1"/>
    <property type="molecule type" value="Genomic_DNA"/>
</dbReference>